<gene>
    <name evidence="2" type="ORF">HID58_089574</name>
</gene>
<protein>
    <submittedName>
        <fullName evidence="2">Uncharacterized protein</fullName>
    </submittedName>
</protein>
<reference evidence="2 3" key="1">
    <citation type="submission" date="2021-05" db="EMBL/GenBank/DDBJ databases">
        <title>Genome Assembly of Synthetic Allotetraploid Brassica napus Reveals Homoeologous Exchanges between Subgenomes.</title>
        <authorList>
            <person name="Davis J.T."/>
        </authorList>
    </citation>
    <scope>NUCLEOTIDE SEQUENCE [LARGE SCALE GENOMIC DNA]</scope>
    <source>
        <strain evidence="3">cv. Da-Ae</strain>
        <tissue evidence="2">Seedling</tissue>
    </source>
</reference>
<dbReference type="EMBL" id="JAGKQM010000019">
    <property type="protein sequence ID" value="KAH0861313.1"/>
    <property type="molecule type" value="Genomic_DNA"/>
</dbReference>
<feature type="region of interest" description="Disordered" evidence="1">
    <location>
        <begin position="59"/>
        <end position="86"/>
    </location>
</feature>
<evidence type="ECO:0000313" key="2">
    <source>
        <dbReference type="EMBL" id="KAH0861313.1"/>
    </source>
</evidence>
<accession>A0ABQ7Y1W7</accession>
<dbReference type="Proteomes" id="UP000824890">
    <property type="component" value="Unassembled WGS sequence"/>
</dbReference>
<sequence length="86" mass="8964">MRDPTMCKAQPHPYNKSSVMSGVCLSGDGVDGGEVVRCNDGTWRWGCAVREASTVWSRTASGTAVNGDSEGEEEGLSLQRSLGGGA</sequence>
<keyword evidence="3" id="KW-1185">Reference proteome</keyword>
<evidence type="ECO:0000313" key="3">
    <source>
        <dbReference type="Proteomes" id="UP000824890"/>
    </source>
</evidence>
<proteinExistence type="predicted"/>
<name>A0ABQ7Y1W7_BRANA</name>
<feature type="compositionally biased region" description="Low complexity" evidence="1">
    <location>
        <begin position="76"/>
        <end position="86"/>
    </location>
</feature>
<evidence type="ECO:0000256" key="1">
    <source>
        <dbReference type="SAM" id="MobiDB-lite"/>
    </source>
</evidence>
<comment type="caution">
    <text evidence="2">The sequence shown here is derived from an EMBL/GenBank/DDBJ whole genome shotgun (WGS) entry which is preliminary data.</text>
</comment>
<organism evidence="2 3">
    <name type="scientific">Brassica napus</name>
    <name type="common">Rape</name>
    <dbReference type="NCBI Taxonomy" id="3708"/>
    <lineage>
        <taxon>Eukaryota</taxon>
        <taxon>Viridiplantae</taxon>
        <taxon>Streptophyta</taxon>
        <taxon>Embryophyta</taxon>
        <taxon>Tracheophyta</taxon>
        <taxon>Spermatophyta</taxon>
        <taxon>Magnoliopsida</taxon>
        <taxon>eudicotyledons</taxon>
        <taxon>Gunneridae</taxon>
        <taxon>Pentapetalae</taxon>
        <taxon>rosids</taxon>
        <taxon>malvids</taxon>
        <taxon>Brassicales</taxon>
        <taxon>Brassicaceae</taxon>
        <taxon>Brassiceae</taxon>
        <taxon>Brassica</taxon>
    </lineage>
</organism>